<dbReference type="InterPro" id="IPR023845">
    <property type="entry name" value="DUF3817_TM"/>
</dbReference>
<evidence type="ECO:0000313" key="10">
    <source>
        <dbReference type="Proteomes" id="UP000019753"/>
    </source>
</evidence>
<reference evidence="9 10" key="1">
    <citation type="submission" date="2014-01" db="EMBL/GenBank/DDBJ databases">
        <title>Actinotalea ferrariae CF5-4.</title>
        <authorList>
            <person name="Chen F."/>
            <person name="Li Y."/>
            <person name="Wang G."/>
        </authorList>
    </citation>
    <scope>NUCLEOTIDE SEQUENCE [LARGE SCALE GENOMIC DNA]</scope>
    <source>
        <strain evidence="9 10">CF5-4</strain>
    </source>
</reference>
<dbReference type="AlphaFoldDB" id="A0A021W033"/>
<dbReference type="OrthoDB" id="9342687at2"/>
<feature type="region of interest" description="Disordered" evidence="6">
    <location>
        <begin position="123"/>
        <end position="143"/>
    </location>
</feature>
<dbReference type="PANTHER" id="PTHR40077:SF2">
    <property type="entry name" value="MEMBRANE PROTEIN"/>
    <property type="match status" value="1"/>
</dbReference>
<protein>
    <recommendedName>
        <fullName evidence="8">DUF3817 domain-containing protein</fullName>
    </recommendedName>
</protein>
<dbReference type="GO" id="GO:0005886">
    <property type="term" value="C:plasma membrane"/>
    <property type="evidence" value="ECO:0007669"/>
    <property type="project" value="UniProtKB-SubCell"/>
</dbReference>
<evidence type="ECO:0000256" key="3">
    <source>
        <dbReference type="ARBA" id="ARBA00022692"/>
    </source>
</evidence>
<keyword evidence="2" id="KW-1003">Cell membrane</keyword>
<feature type="compositionally biased region" description="Low complexity" evidence="6">
    <location>
        <begin position="125"/>
        <end position="137"/>
    </location>
</feature>
<dbReference type="Proteomes" id="UP000019753">
    <property type="component" value="Unassembled WGS sequence"/>
</dbReference>
<evidence type="ECO:0000313" key="9">
    <source>
        <dbReference type="EMBL" id="EYR64687.1"/>
    </source>
</evidence>
<evidence type="ECO:0000256" key="1">
    <source>
        <dbReference type="ARBA" id="ARBA00004651"/>
    </source>
</evidence>
<feature type="transmembrane region" description="Helical" evidence="7">
    <location>
        <begin position="31"/>
        <end position="54"/>
    </location>
</feature>
<evidence type="ECO:0000256" key="4">
    <source>
        <dbReference type="ARBA" id="ARBA00022989"/>
    </source>
</evidence>
<feature type="transmembrane region" description="Helical" evidence="7">
    <location>
        <begin position="93"/>
        <end position="112"/>
    </location>
</feature>
<accession>A0A021W033</accession>
<dbReference type="NCBIfam" id="TIGR03954">
    <property type="entry name" value="integ_memb_HG"/>
    <property type="match status" value="1"/>
</dbReference>
<dbReference type="PANTHER" id="PTHR40077">
    <property type="entry name" value="MEMBRANE PROTEIN-RELATED"/>
    <property type="match status" value="1"/>
</dbReference>
<keyword evidence="4 7" id="KW-1133">Transmembrane helix</keyword>
<dbReference type="RefSeq" id="WP_052022326.1">
    <property type="nucleotide sequence ID" value="NZ_AXCW01000021.1"/>
</dbReference>
<keyword evidence="3 7" id="KW-0812">Transmembrane</keyword>
<proteinExistence type="predicted"/>
<gene>
    <name evidence="9" type="ORF">N866_06505</name>
</gene>
<organism evidence="9 10">
    <name type="scientific">Actinotalea ferrariae CF5-4</name>
    <dbReference type="NCBI Taxonomy" id="948458"/>
    <lineage>
        <taxon>Bacteria</taxon>
        <taxon>Bacillati</taxon>
        <taxon>Actinomycetota</taxon>
        <taxon>Actinomycetes</taxon>
        <taxon>Micrococcales</taxon>
        <taxon>Cellulomonadaceae</taxon>
        <taxon>Actinotalea</taxon>
    </lineage>
</organism>
<name>A0A021W033_9CELL</name>
<evidence type="ECO:0000256" key="7">
    <source>
        <dbReference type="SAM" id="Phobius"/>
    </source>
</evidence>
<sequence>MAAPGTTTTTAPRGRTAWPTRATASLRRYRVLALVTGVTLLIFTVELVAKYGFQAGGPLMEWADEWFAQIHGLVYIVYLVTVVDLWSTMRWGFGRLTAMVLAGVVPFLSFVVERRIHASGEAQVATGRPASRTAARPPAAPAR</sequence>
<comment type="caution">
    <text evidence="9">The sequence shown here is derived from an EMBL/GenBank/DDBJ whole genome shotgun (WGS) entry which is preliminary data.</text>
</comment>
<feature type="domain" description="DUF3817" evidence="8">
    <location>
        <begin position="26"/>
        <end position="117"/>
    </location>
</feature>
<evidence type="ECO:0000256" key="2">
    <source>
        <dbReference type="ARBA" id="ARBA00022475"/>
    </source>
</evidence>
<evidence type="ECO:0000256" key="5">
    <source>
        <dbReference type="ARBA" id="ARBA00023136"/>
    </source>
</evidence>
<keyword evidence="10" id="KW-1185">Reference proteome</keyword>
<dbReference type="Pfam" id="PF12823">
    <property type="entry name" value="DUF3817"/>
    <property type="match status" value="1"/>
</dbReference>
<feature type="transmembrane region" description="Helical" evidence="7">
    <location>
        <begin position="66"/>
        <end position="86"/>
    </location>
</feature>
<evidence type="ECO:0000256" key="6">
    <source>
        <dbReference type="SAM" id="MobiDB-lite"/>
    </source>
</evidence>
<comment type="subcellular location">
    <subcellularLocation>
        <location evidence="1">Cell membrane</location>
        <topology evidence="1">Multi-pass membrane protein</topology>
    </subcellularLocation>
</comment>
<dbReference type="EMBL" id="AXCW01000021">
    <property type="protein sequence ID" value="EYR64687.1"/>
    <property type="molecule type" value="Genomic_DNA"/>
</dbReference>
<evidence type="ECO:0000259" key="8">
    <source>
        <dbReference type="Pfam" id="PF12823"/>
    </source>
</evidence>
<keyword evidence="5 7" id="KW-0472">Membrane</keyword>